<dbReference type="SMART" id="SM00368">
    <property type="entry name" value="LRR_RI"/>
    <property type="match status" value="4"/>
</dbReference>
<dbReference type="PANTHER" id="PTHR24113:SF12">
    <property type="entry name" value="RAN GTPASE-ACTIVATING PROTEIN 1"/>
    <property type="match status" value="1"/>
</dbReference>
<dbReference type="GO" id="GO:0005096">
    <property type="term" value="F:GTPase activator activity"/>
    <property type="evidence" value="ECO:0007669"/>
    <property type="project" value="UniProtKB-KW"/>
</dbReference>
<dbReference type="EMBL" id="CP053452">
    <property type="protein sequence ID" value="QJX00453.1"/>
    <property type="molecule type" value="Genomic_DNA"/>
</dbReference>
<dbReference type="InterPro" id="IPR027038">
    <property type="entry name" value="RanGap"/>
</dbReference>
<dbReference type="Proteomes" id="UP000503447">
    <property type="component" value="Chromosome"/>
</dbReference>
<dbReference type="Gene3D" id="3.80.10.10">
    <property type="entry name" value="Ribonuclease Inhibitor"/>
    <property type="match status" value="2"/>
</dbReference>
<evidence type="ECO:0008006" key="6">
    <source>
        <dbReference type="Google" id="ProtNLM"/>
    </source>
</evidence>
<gene>
    <name evidence="4" type="ORF">FTUN_8083</name>
</gene>
<dbReference type="AlphaFoldDB" id="A0A6M5Z5C0"/>
<dbReference type="GO" id="GO:0006913">
    <property type="term" value="P:nucleocytoplasmic transport"/>
    <property type="evidence" value="ECO:0007669"/>
    <property type="project" value="TreeGrafter"/>
</dbReference>
<dbReference type="GO" id="GO:0048471">
    <property type="term" value="C:perinuclear region of cytoplasm"/>
    <property type="evidence" value="ECO:0007669"/>
    <property type="project" value="TreeGrafter"/>
</dbReference>
<reference evidence="5" key="1">
    <citation type="submission" date="2020-05" db="EMBL/GenBank/DDBJ databases">
        <title>Frigoriglobus tundricola gen. nov., sp. nov., a psychrotolerant cellulolytic planctomycete of the family Gemmataceae with two divergent copies of 16S rRNA gene.</title>
        <authorList>
            <person name="Kulichevskaya I.S."/>
            <person name="Ivanova A.A."/>
            <person name="Naumoff D.G."/>
            <person name="Beletsky A.V."/>
            <person name="Rijpstra W.I.C."/>
            <person name="Sinninghe Damste J.S."/>
            <person name="Mardanov A.V."/>
            <person name="Ravin N.V."/>
            <person name="Dedysh S.N."/>
        </authorList>
    </citation>
    <scope>NUCLEOTIDE SEQUENCE [LARGE SCALE GENOMIC DNA]</scope>
    <source>
        <strain evidence="5">PL17</strain>
    </source>
</reference>
<evidence type="ECO:0000256" key="2">
    <source>
        <dbReference type="ARBA" id="ARBA00022614"/>
    </source>
</evidence>
<dbReference type="SUPFAM" id="SSF52047">
    <property type="entry name" value="RNI-like"/>
    <property type="match status" value="1"/>
</dbReference>
<dbReference type="GO" id="GO:0031267">
    <property type="term" value="F:small GTPase binding"/>
    <property type="evidence" value="ECO:0007669"/>
    <property type="project" value="TreeGrafter"/>
</dbReference>
<dbReference type="InterPro" id="IPR001611">
    <property type="entry name" value="Leu-rich_rpt"/>
</dbReference>
<keyword evidence="2" id="KW-0433">Leucine-rich repeat</keyword>
<dbReference type="RefSeq" id="WP_171475193.1">
    <property type="nucleotide sequence ID" value="NZ_CP053452.2"/>
</dbReference>
<organism evidence="4 5">
    <name type="scientific">Frigoriglobus tundricola</name>
    <dbReference type="NCBI Taxonomy" id="2774151"/>
    <lineage>
        <taxon>Bacteria</taxon>
        <taxon>Pseudomonadati</taxon>
        <taxon>Planctomycetota</taxon>
        <taxon>Planctomycetia</taxon>
        <taxon>Gemmatales</taxon>
        <taxon>Gemmataceae</taxon>
        <taxon>Frigoriglobus</taxon>
    </lineage>
</organism>
<accession>A0A6M5Z5C0</accession>
<name>A0A6M5Z5C0_9BACT</name>
<evidence type="ECO:0000256" key="3">
    <source>
        <dbReference type="ARBA" id="ARBA00022737"/>
    </source>
</evidence>
<evidence type="ECO:0000256" key="1">
    <source>
        <dbReference type="ARBA" id="ARBA00022468"/>
    </source>
</evidence>
<keyword evidence="3" id="KW-0677">Repeat</keyword>
<keyword evidence="5" id="KW-1185">Reference proteome</keyword>
<dbReference type="Pfam" id="PF13516">
    <property type="entry name" value="LRR_6"/>
    <property type="match status" value="4"/>
</dbReference>
<keyword evidence="1" id="KW-0343">GTPase activation</keyword>
<dbReference type="InterPro" id="IPR032675">
    <property type="entry name" value="LRR_dom_sf"/>
</dbReference>
<proteinExistence type="predicted"/>
<dbReference type="KEGG" id="ftj:FTUN_8083"/>
<protein>
    <recommendedName>
        <fullName evidence="6">TIGR02996 domain-containing protein</fullName>
    </recommendedName>
</protein>
<dbReference type="SMART" id="SM00369">
    <property type="entry name" value="LRR_TYP"/>
    <property type="match status" value="4"/>
</dbReference>
<evidence type="ECO:0000313" key="5">
    <source>
        <dbReference type="Proteomes" id="UP000503447"/>
    </source>
</evidence>
<dbReference type="InterPro" id="IPR003591">
    <property type="entry name" value="Leu-rich_rpt_typical-subtyp"/>
</dbReference>
<dbReference type="NCBIfam" id="TIGR02996">
    <property type="entry name" value="rpt_mate_G_obs"/>
    <property type="match status" value="1"/>
</dbReference>
<evidence type="ECO:0000313" key="4">
    <source>
        <dbReference type="EMBL" id="QJX00453.1"/>
    </source>
</evidence>
<sequence>MTRDEHAFMTAILEAPEDDTPRLVFADWLDERGTDDDRARAALIRAQCRLEYQPIGRERRTLEREVKALLKANAGRWAQPLQAAGIGHTYEFRRGFLDGLTISPTVFVRRGRELFELAPTIRSVRFPNAANELRALAASPFLARLVSADLTLMCTCGRCGIDAELRDLFKSKHAKGLRHLNVSRDRIDVDGIRALARSTVLANLTSLDLSGNPMLPEGAAALASSLHLSKLTRLNLSGNNLHVVGVYALAGAKHFRALTKLDLSSNQITADGVKALVAAPFFNQLTTLDLSRNRIGDAGARALAAVRATSKLERIELHGARLGRKANQILKGAFGKRARID</sequence>
<dbReference type="InterPro" id="IPR014338">
    <property type="entry name" value="CHP02996_rpt-companion-dom"/>
</dbReference>
<dbReference type="GO" id="GO:0005829">
    <property type="term" value="C:cytosol"/>
    <property type="evidence" value="ECO:0007669"/>
    <property type="project" value="TreeGrafter"/>
</dbReference>
<dbReference type="PANTHER" id="PTHR24113">
    <property type="entry name" value="RAN GTPASE-ACTIVATING PROTEIN 1"/>
    <property type="match status" value="1"/>
</dbReference>